<dbReference type="InterPro" id="IPR016193">
    <property type="entry name" value="Cytidine_deaminase-like"/>
</dbReference>
<evidence type="ECO:0000256" key="10">
    <source>
        <dbReference type="ARBA" id="ARBA00049252"/>
    </source>
</evidence>
<dbReference type="NCBIfam" id="NF004064">
    <property type="entry name" value="PRK05578.1"/>
    <property type="match status" value="1"/>
</dbReference>
<dbReference type="InterPro" id="IPR050202">
    <property type="entry name" value="Cyt/Deoxycyt_deaminase"/>
</dbReference>
<comment type="catalytic activity">
    <reaction evidence="11 15">
        <text>cytidine + H2O + H(+) = uridine + NH4(+)</text>
        <dbReference type="Rhea" id="RHEA:16069"/>
        <dbReference type="ChEBI" id="CHEBI:15377"/>
        <dbReference type="ChEBI" id="CHEBI:15378"/>
        <dbReference type="ChEBI" id="CHEBI:16704"/>
        <dbReference type="ChEBI" id="CHEBI:17562"/>
        <dbReference type="ChEBI" id="CHEBI:28938"/>
        <dbReference type="EC" id="3.5.4.5"/>
    </reaction>
</comment>
<comment type="caution">
    <text evidence="17">The sequence shown here is derived from an EMBL/GenBank/DDBJ whole genome shotgun (WGS) entry which is preliminary data.</text>
</comment>
<dbReference type="NCBIfam" id="TIGR01354">
    <property type="entry name" value="cyt_deam_tetra"/>
    <property type="match status" value="1"/>
</dbReference>
<feature type="binding site" evidence="14">
    <location>
        <position position="55"/>
    </location>
    <ligand>
        <name>Zn(2+)</name>
        <dbReference type="ChEBI" id="CHEBI:29105"/>
        <note>catalytic</note>
    </ligand>
</feature>
<protein>
    <recommendedName>
        <fullName evidence="5 15">Cytidine deaminase</fullName>
        <ecNumber evidence="4 15">3.5.4.5</ecNumber>
    </recommendedName>
    <alternativeName>
        <fullName evidence="9 15">Cytidine aminohydrolase</fullName>
    </alternativeName>
</protein>
<dbReference type="FunFam" id="3.40.140.10:FF:000008">
    <property type="entry name" value="Cytidine deaminase"/>
    <property type="match status" value="1"/>
</dbReference>
<comment type="cofactor">
    <cofactor evidence="1 14 15">
        <name>Zn(2+)</name>
        <dbReference type="ChEBI" id="CHEBI:29105"/>
    </cofactor>
</comment>
<dbReference type="Pfam" id="PF00383">
    <property type="entry name" value="dCMP_cyt_deam_1"/>
    <property type="match status" value="1"/>
</dbReference>
<keyword evidence="6 14" id="KW-0479">Metal-binding</keyword>
<evidence type="ECO:0000259" key="16">
    <source>
        <dbReference type="PROSITE" id="PS51747"/>
    </source>
</evidence>
<evidence type="ECO:0000256" key="13">
    <source>
        <dbReference type="PIRSR" id="PIRSR606262-2"/>
    </source>
</evidence>
<evidence type="ECO:0000256" key="8">
    <source>
        <dbReference type="ARBA" id="ARBA00022833"/>
    </source>
</evidence>
<dbReference type="InParanoid" id="A0A397RSH4"/>
<dbReference type="OrthoDB" id="9795347at2"/>
<feature type="domain" description="CMP/dCMP-type deaminase" evidence="16">
    <location>
        <begin position="3"/>
        <end position="132"/>
    </location>
</feature>
<dbReference type="CDD" id="cd01283">
    <property type="entry name" value="cytidine_deaminase"/>
    <property type="match status" value="1"/>
</dbReference>
<sequence length="138" mass="15289">MNFDQDKLIDMALAARSNAYTPYSKFKVGASILLKDGTYITGCNVENSSYGLCICAERNALFQMIAKGYTKEDAVAFCIVGQTDEPISPCGACRQVMEELLKPNTPVVLTNLERKVKVMTVAELLPYSFSGDSLKWWI</sequence>
<feature type="active site" description="Proton donor" evidence="12">
    <location>
        <position position="57"/>
    </location>
</feature>
<dbReference type="GO" id="GO:0005829">
    <property type="term" value="C:cytosol"/>
    <property type="evidence" value="ECO:0007669"/>
    <property type="project" value="TreeGrafter"/>
</dbReference>
<dbReference type="PANTHER" id="PTHR11644:SF2">
    <property type="entry name" value="CYTIDINE DEAMINASE"/>
    <property type="match status" value="1"/>
</dbReference>
<evidence type="ECO:0000256" key="4">
    <source>
        <dbReference type="ARBA" id="ARBA00012783"/>
    </source>
</evidence>
<comment type="function">
    <text evidence="2 15">This enzyme scavenges exogenous and endogenous cytidine and 2'-deoxycytidine for UMP synthesis.</text>
</comment>
<dbReference type="InterPro" id="IPR016192">
    <property type="entry name" value="APOBEC/CMP_deaminase_Zn-bd"/>
</dbReference>
<evidence type="ECO:0000313" key="17">
    <source>
        <dbReference type="EMBL" id="RIA75676.1"/>
    </source>
</evidence>
<comment type="catalytic activity">
    <reaction evidence="10 15">
        <text>2'-deoxycytidine + H2O + H(+) = 2'-deoxyuridine + NH4(+)</text>
        <dbReference type="Rhea" id="RHEA:13433"/>
        <dbReference type="ChEBI" id="CHEBI:15377"/>
        <dbReference type="ChEBI" id="CHEBI:15378"/>
        <dbReference type="ChEBI" id="CHEBI:15698"/>
        <dbReference type="ChEBI" id="CHEBI:16450"/>
        <dbReference type="ChEBI" id="CHEBI:28938"/>
        <dbReference type="EC" id="3.5.4.5"/>
    </reaction>
</comment>
<evidence type="ECO:0000256" key="14">
    <source>
        <dbReference type="PIRSR" id="PIRSR606262-3"/>
    </source>
</evidence>
<gene>
    <name evidence="17" type="ORF">EI71_01245</name>
</gene>
<dbReference type="GO" id="GO:0072527">
    <property type="term" value="P:pyrimidine-containing compound metabolic process"/>
    <property type="evidence" value="ECO:0007669"/>
    <property type="project" value="UniProtKB-ARBA"/>
</dbReference>
<dbReference type="SUPFAM" id="SSF53927">
    <property type="entry name" value="Cytidine deaminase-like"/>
    <property type="match status" value="1"/>
</dbReference>
<evidence type="ECO:0000256" key="11">
    <source>
        <dbReference type="ARBA" id="ARBA00049558"/>
    </source>
</evidence>
<evidence type="ECO:0000256" key="1">
    <source>
        <dbReference type="ARBA" id="ARBA00001947"/>
    </source>
</evidence>
<keyword evidence="18" id="KW-1185">Reference proteome</keyword>
<comment type="similarity">
    <text evidence="3 15">Belongs to the cytidine and deoxycytidylate deaminase family.</text>
</comment>
<dbReference type="PANTHER" id="PTHR11644">
    <property type="entry name" value="CYTIDINE DEAMINASE"/>
    <property type="match status" value="1"/>
</dbReference>
<dbReference type="GO" id="GO:0042802">
    <property type="term" value="F:identical protein binding"/>
    <property type="evidence" value="ECO:0007669"/>
    <property type="project" value="UniProtKB-ARBA"/>
</dbReference>
<evidence type="ECO:0000256" key="12">
    <source>
        <dbReference type="PIRSR" id="PIRSR606262-1"/>
    </source>
</evidence>
<reference evidence="17 18" key="1">
    <citation type="submission" date="2018-08" db="EMBL/GenBank/DDBJ databases">
        <title>Genomic Encyclopedia of Archaeal and Bacterial Type Strains, Phase II (KMG-II): from individual species to whole genera.</title>
        <authorList>
            <person name="Goeker M."/>
        </authorList>
    </citation>
    <scope>NUCLEOTIDE SEQUENCE [LARGE SCALE GENOMIC DNA]</scope>
    <source>
        <strain evidence="17 18">ATCC 27112</strain>
    </source>
</reference>
<accession>A0A397RSH4</accession>
<dbReference type="PROSITE" id="PS00903">
    <property type="entry name" value="CYT_DCMP_DEAMINASES_1"/>
    <property type="match status" value="1"/>
</dbReference>
<dbReference type="InterPro" id="IPR006262">
    <property type="entry name" value="Cyt_deam_tetra"/>
</dbReference>
<evidence type="ECO:0000256" key="2">
    <source>
        <dbReference type="ARBA" id="ARBA00003949"/>
    </source>
</evidence>
<evidence type="ECO:0000256" key="15">
    <source>
        <dbReference type="RuleBase" id="RU364006"/>
    </source>
</evidence>
<dbReference type="AlphaFoldDB" id="A0A397RSH4"/>
<feature type="binding site" evidence="13">
    <location>
        <begin position="44"/>
        <end position="50"/>
    </location>
    <ligand>
        <name>substrate</name>
    </ligand>
</feature>
<name>A0A397RSH4_9MOLU</name>
<proteinExistence type="inferred from homology"/>
<keyword evidence="7 15" id="KW-0378">Hydrolase</keyword>
<evidence type="ECO:0000256" key="7">
    <source>
        <dbReference type="ARBA" id="ARBA00022801"/>
    </source>
</evidence>
<dbReference type="GO" id="GO:0008270">
    <property type="term" value="F:zinc ion binding"/>
    <property type="evidence" value="ECO:0007669"/>
    <property type="project" value="UniProtKB-UniRule"/>
</dbReference>
<feature type="binding site" evidence="14">
    <location>
        <position position="93"/>
    </location>
    <ligand>
        <name>Zn(2+)</name>
        <dbReference type="ChEBI" id="CHEBI:29105"/>
        <note>catalytic</note>
    </ligand>
</feature>
<evidence type="ECO:0000256" key="5">
    <source>
        <dbReference type="ARBA" id="ARBA00018266"/>
    </source>
</evidence>
<dbReference type="Gene3D" id="3.40.140.10">
    <property type="entry name" value="Cytidine Deaminase, domain 2"/>
    <property type="match status" value="1"/>
</dbReference>
<dbReference type="PROSITE" id="PS51747">
    <property type="entry name" value="CYT_DCMP_DEAMINASES_2"/>
    <property type="match status" value="1"/>
</dbReference>
<keyword evidence="8 14" id="KW-0862">Zinc</keyword>
<dbReference type="EC" id="3.5.4.5" evidence="4 15"/>
<evidence type="ECO:0000256" key="9">
    <source>
        <dbReference type="ARBA" id="ARBA00032005"/>
    </source>
</evidence>
<dbReference type="GO" id="GO:0055086">
    <property type="term" value="P:nucleobase-containing small molecule metabolic process"/>
    <property type="evidence" value="ECO:0007669"/>
    <property type="project" value="UniProtKB-ARBA"/>
</dbReference>
<feature type="binding site" evidence="14">
    <location>
        <position position="90"/>
    </location>
    <ligand>
        <name>Zn(2+)</name>
        <dbReference type="ChEBI" id="CHEBI:29105"/>
        <note>catalytic</note>
    </ligand>
</feature>
<evidence type="ECO:0000256" key="3">
    <source>
        <dbReference type="ARBA" id="ARBA00006576"/>
    </source>
</evidence>
<dbReference type="GO" id="GO:0004126">
    <property type="term" value="F:cytidine deaminase activity"/>
    <property type="evidence" value="ECO:0007669"/>
    <property type="project" value="UniProtKB-UniRule"/>
</dbReference>
<dbReference type="EMBL" id="QXEV01000013">
    <property type="protein sequence ID" value="RIA75676.1"/>
    <property type="molecule type" value="Genomic_DNA"/>
</dbReference>
<dbReference type="FunCoup" id="A0A397RSH4">
    <property type="interactions" value="103"/>
</dbReference>
<dbReference type="Proteomes" id="UP000266506">
    <property type="component" value="Unassembled WGS sequence"/>
</dbReference>
<organism evidence="17 18">
    <name type="scientific">Anaeroplasma bactoclasticum</name>
    <dbReference type="NCBI Taxonomy" id="2088"/>
    <lineage>
        <taxon>Bacteria</taxon>
        <taxon>Bacillati</taxon>
        <taxon>Mycoplasmatota</taxon>
        <taxon>Mollicutes</taxon>
        <taxon>Anaeroplasmatales</taxon>
        <taxon>Anaeroplasmataceae</taxon>
        <taxon>Anaeroplasma</taxon>
    </lineage>
</organism>
<dbReference type="InterPro" id="IPR002125">
    <property type="entry name" value="CMP_dCMP_dom"/>
</dbReference>
<evidence type="ECO:0000256" key="6">
    <source>
        <dbReference type="ARBA" id="ARBA00022723"/>
    </source>
</evidence>
<evidence type="ECO:0000313" key="18">
    <source>
        <dbReference type="Proteomes" id="UP000266506"/>
    </source>
</evidence>